<name>A0A0H3FTZ9_KLEAK</name>
<dbReference type="OrthoDB" id="8707551at2"/>
<dbReference type="PATRIC" id="fig|1028307.3.peg.4353"/>
<proteinExistence type="predicted"/>
<gene>
    <name evidence="1" type="ordered locus">EAE_21870</name>
</gene>
<evidence type="ECO:0000313" key="1">
    <source>
        <dbReference type="EMBL" id="AEG99275.1"/>
    </source>
</evidence>
<dbReference type="GeneID" id="93312548"/>
<dbReference type="HOGENOM" id="CLU_1347141_0_0_6"/>
<accession>A0A0H3FTZ9</accession>
<dbReference type="AlphaFoldDB" id="A0A0H3FTZ9"/>
<dbReference type="Proteomes" id="UP000008881">
    <property type="component" value="Chromosome"/>
</dbReference>
<dbReference type="EMBL" id="CP002824">
    <property type="protein sequence ID" value="AEG99275.1"/>
    <property type="molecule type" value="Genomic_DNA"/>
</dbReference>
<dbReference type="RefSeq" id="WP_015705804.1">
    <property type="nucleotide sequence ID" value="NC_015663.1"/>
</dbReference>
<sequence>MTILKNLEDKFNKISSDSESYIISYSDSVRLNETKVVVSKGALYNLRPYEIERAGFKIGKKLNKLPANVKNTHIYHFDSLERISLIEIFGQTSNIINKEFCIYEGDNLERIYFTSAGMLRNISLSVYNDGLIEKDFNWGMYGCSVSDYVYEDSILKKIYVQQKEHAESSFTEFEVVFSYKNAIIDTIKNVFPNGYEEQRYPAR</sequence>
<reference evidence="1 2" key="1">
    <citation type="journal article" date="2012" name="J. Bacteriol.">
        <title>Complete genome sequence of Enterobacter aerogenes KCTC 2190.</title>
        <authorList>
            <person name="Shin S.H."/>
            <person name="Kim S."/>
            <person name="Kim J.Y."/>
            <person name="Lee S."/>
            <person name="Um Y."/>
            <person name="Oh M.K."/>
            <person name="Kim Y.R."/>
            <person name="Lee J."/>
            <person name="Yang K.S."/>
        </authorList>
    </citation>
    <scope>NUCLEOTIDE SEQUENCE [LARGE SCALE GENOMIC DNA]</scope>
    <source>
        <strain evidence="1 2">KCTC 2190</strain>
    </source>
</reference>
<evidence type="ECO:0000313" key="2">
    <source>
        <dbReference type="Proteomes" id="UP000008881"/>
    </source>
</evidence>
<protein>
    <submittedName>
        <fullName evidence="1">Uncharacterized protein</fullName>
    </submittedName>
</protein>
<organism evidence="1 2">
    <name type="scientific">Klebsiella aerogenes (strain ATCC 13048 / DSM 30053 / CCUG 1429 / JCM 1235 / KCTC 2190 / NBRC 13534 / NCIMB 10102 / NCTC 10006 / CDC 819-56)</name>
    <name type="common">Enterobacter aerogenes</name>
    <dbReference type="NCBI Taxonomy" id="1028307"/>
    <lineage>
        <taxon>Bacteria</taxon>
        <taxon>Pseudomonadati</taxon>
        <taxon>Pseudomonadota</taxon>
        <taxon>Gammaproteobacteria</taxon>
        <taxon>Enterobacterales</taxon>
        <taxon>Enterobacteriaceae</taxon>
        <taxon>Klebsiella/Raoultella group</taxon>
        <taxon>Klebsiella</taxon>
    </lineage>
</organism>
<keyword evidence="2" id="KW-1185">Reference proteome</keyword>
<dbReference type="KEGG" id="eae:EAE_21870"/>